<feature type="region of interest" description="Disordered" evidence="1">
    <location>
        <begin position="1"/>
        <end position="30"/>
    </location>
</feature>
<dbReference type="Proteomes" id="UP000186817">
    <property type="component" value="Unassembled WGS sequence"/>
</dbReference>
<evidence type="ECO:0000313" key="2">
    <source>
        <dbReference type="EMBL" id="OLP97056.1"/>
    </source>
</evidence>
<keyword evidence="3" id="KW-1185">Reference proteome</keyword>
<dbReference type="AlphaFoldDB" id="A0A1Q9DPG1"/>
<evidence type="ECO:0000313" key="3">
    <source>
        <dbReference type="Proteomes" id="UP000186817"/>
    </source>
</evidence>
<accession>A0A1Q9DPG1</accession>
<gene>
    <name evidence="2" type="ORF">AK812_SmicGene20673</name>
</gene>
<dbReference type="EMBL" id="LSRX01000447">
    <property type="protein sequence ID" value="OLP97056.1"/>
    <property type="molecule type" value="Genomic_DNA"/>
</dbReference>
<dbReference type="OrthoDB" id="438469at2759"/>
<comment type="caution">
    <text evidence="2">The sequence shown here is derived from an EMBL/GenBank/DDBJ whole genome shotgun (WGS) entry which is preliminary data.</text>
</comment>
<protein>
    <submittedName>
        <fullName evidence="2">Uncharacterized protein</fullName>
    </submittedName>
</protein>
<sequence length="193" mass="21612">MVAEVDSDDPLKSLIRQRQADGEDTDSSDREIEAEVPGFHGLCPVLTDFSFDEEGFRKACEFVLLHSPTGGNLEAEVKRRDLIQDTRVGTNYAQIYIINRRKTTAATTASGPYCSCCSILSTTDDDDDDHDDDYDNSTVTSDFAVRSDGVPAAGKTKTKYERSKFDHYFYERGNAAVEVEMPLGKRMYPILKR</sequence>
<name>A0A1Q9DPG1_SYMMI</name>
<evidence type="ECO:0000256" key="1">
    <source>
        <dbReference type="SAM" id="MobiDB-lite"/>
    </source>
</evidence>
<reference evidence="2 3" key="1">
    <citation type="submission" date="2016-02" db="EMBL/GenBank/DDBJ databases">
        <title>Genome analysis of coral dinoflagellate symbionts highlights evolutionary adaptations to a symbiotic lifestyle.</title>
        <authorList>
            <person name="Aranda M."/>
            <person name="Li Y."/>
            <person name="Liew Y.J."/>
            <person name="Baumgarten S."/>
            <person name="Simakov O."/>
            <person name="Wilson M."/>
            <person name="Piel J."/>
            <person name="Ashoor H."/>
            <person name="Bougouffa S."/>
            <person name="Bajic V.B."/>
            <person name="Ryu T."/>
            <person name="Ravasi T."/>
            <person name="Bayer T."/>
            <person name="Micklem G."/>
            <person name="Kim H."/>
            <person name="Bhak J."/>
            <person name="Lajeunesse T.C."/>
            <person name="Voolstra C.R."/>
        </authorList>
    </citation>
    <scope>NUCLEOTIDE SEQUENCE [LARGE SCALE GENOMIC DNA]</scope>
    <source>
        <strain evidence="2 3">CCMP2467</strain>
    </source>
</reference>
<organism evidence="2 3">
    <name type="scientific">Symbiodinium microadriaticum</name>
    <name type="common">Dinoflagellate</name>
    <name type="synonym">Zooxanthella microadriatica</name>
    <dbReference type="NCBI Taxonomy" id="2951"/>
    <lineage>
        <taxon>Eukaryota</taxon>
        <taxon>Sar</taxon>
        <taxon>Alveolata</taxon>
        <taxon>Dinophyceae</taxon>
        <taxon>Suessiales</taxon>
        <taxon>Symbiodiniaceae</taxon>
        <taxon>Symbiodinium</taxon>
    </lineage>
</organism>
<proteinExistence type="predicted"/>